<dbReference type="EC" id="3.1.3.48" evidence="2"/>
<feature type="domain" description="Phosphotyrosine protein phosphatase I" evidence="5">
    <location>
        <begin position="2"/>
        <end position="156"/>
    </location>
</feature>
<name>A0ABN4ARU3_EMTOG</name>
<dbReference type="InterPro" id="IPR023485">
    <property type="entry name" value="Ptyr_pPase"/>
</dbReference>
<evidence type="ECO:0000313" key="7">
    <source>
        <dbReference type="Proteomes" id="UP000002875"/>
    </source>
</evidence>
<dbReference type="EMBL" id="CP002961">
    <property type="protein sequence ID" value="AFK04066.1"/>
    <property type="molecule type" value="Genomic_DNA"/>
</dbReference>
<evidence type="ECO:0000256" key="2">
    <source>
        <dbReference type="ARBA" id="ARBA00013064"/>
    </source>
</evidence>
<dbReference type="InterPro" id="IPR036196">
    <property type="entry name" value="Ptyr_pPase_sf"/>
</dbReference>
<reference evidence="6 7" key="1">
    <citation type="submission" date="2011-07" db="EMBL/GenBank/DDBJ databases">
        <title>The complete genome of chromosome of Emticicia oligotrophica DSM 17448.</title>
        <authorList>
            <consortium name="US DOE Joint Genome Institute (JGI-PGF)"/>
            <person name="Lucas S."/>
            <person name="Han J."/>
            <person name="Lapidus A."/>
            <person name="Bruce D."/>
            <person name="Goodwin L."/>
            <person name="Pitluck S."/>
            <person name="Peters L."/>
            <person name="Kyrpides N."/>
            <person name="Mavromatis K."/>
            <person name="Ivanova N."/>
            <person name="Ovchinnikova G."/>
            <person name="Teshima H."/>
            <person name="Detter J.C."/>
            <person name="Tapia R."/>
            <person name="Han C."/>
            <person name="Land M."/>
            <person name="Hauser L."/>
            <person name="Markowitz V."/>
            <person name="Cheng J.-F."/>
            <person name="Hugenholtz P."/>
            <person name="Woyke T."/>
            <person name="Wu D."/>
            <person name="Tindall B."/>
            <person name="Pomrenke H."/>
            <person name="Brambilla E."/>
            <person name="Klenk H.-P."/>
            <person name="Eisen J.A."/>
        </authorList>
    </citation>
    <scope>NUCLEOTIDE SEQUENCE [LARGE SCALE GENOMIC DNA]</scope>
    <source>
        <strain evidence="6 7">DSM 17448</strain>
    </source>
</reference>
<protein>
    <recommendedName>
        <fullName evidence="2">protein-tyrosine-phosphatase</fullName>
        <ecNumber evidence="2">3.1.3.48</ecNumber>
    </recommendedName>
</protein>
<dbReference type="SMART" id="SM00226">
    <property type="entry name" value="LMWPc"/>
    <property type="match status" value="1"/>
</dbReference>
<evidence type="ECO:0000256" key="3">
    <source>
        <dbReference type="ARBA" id="ARBA00022801"/>
    </source>
</evidence>
<dbReference type="Proteomes" id="UP000002875">
    <property type="component" value="Chromosome"/>
</dbReference>
<dbReference type="Gene3D" id="3.40.50.2300">
    <property type="match status" value="1"/>
</dbReference>
<dbReference type="CDD" id="cd16343">
    <property type="entry name" value="LMWPTP"/>
    <property type="match status" value="1"/>
</dbReference>
<comment type="similarity">
    <text evidence="1">Belongs to the low molecular weight phosphotyrosine protein phosphatase family.</text>
</comment>
<evidence type="ECO:0000256" key="1">
    <source>
        <dbReference type="ARBA" id="ARBA00011063"/>
    </source>
</evidence>
<gene>
    <name evidence="6" type="ordered locus">Emtol_2933</name>
</gene>
<evidence type="ECO:0000259" key="5">
    <source>
        <dbReference type="SMART" id="SM00226"/>
    </source>
</evidence>
<sequence length="167" mass="19387">MIKVLFVCLGNICRSPIAEATFREIVKQKGLADKIECDSAGTAGYHIGQLPDHRTMKNAEKHGLKLTHKGRKISLTDLDDFNHIVVMDEQNFEDVYELYYKTKHQPPAAEKVFLLRDHDPETRGIKEVPDPYYESEPFFEEVYQIVWRSNEVLVEHLIDKYHLLATD</sequence>
<keyword evidence="4" id="KW-0904">Protein phosphatase</keyword>
<organism evidence="6 7">
    <name type="scientific">Emticicia oligotrophica (strain DSM 17448 / CIP 109782 / MTCC 6937 / GPTSA100-15)</name>
    <dbReference type="NCBI Taxonomy" id="929562"/>
    <lineage>
        <taxon>Bacteria</taxon>
        <taxon>Pseudomonadati</taxon>
        <taxon>Bacteroidota</taxon>
        <taxon>Cytophagia</taxon>
        <taxon>Cytophagales</taxon>
        <taxon>Leadbetterellaceae</taxon>
        <taxon>Emticicia</taxon>
    </lineage>
</organism>
<evidence type="ECO:0000313" key="6">
    <source>
        <dbReference type="EMBL" id="AFK04066.1"/>
    </source>
</evidence>
<dbReference type="InterPro" id="IPR017867">
    <property type="entry name" value="Tyr_phospatase_low_mol_wt"/>
</dbReference>
<dbReference type="Pfam" id="PF01451">
    <property type="entry name" value="LMWPc"/>
    <property type="match status" value="1"/>
</dbReference>
<dbReference type="InterPro" id="IPR050438">
    <property type="entry name" value="LMW_PTPase"/>
</dbReference>
<dbReference type="PRINTS" id="PR00719">
    <property type="entry name" value="LMWPTPASE"/>
</dbReference>
<dbReference type="PANTHER" id="PTHR11717:SF7">
    <property type="entry name" value="LOW MOLECULAR WEIGHT PHOSPHOTYROSINE PROTEIN PHOSPHATASE"/>
    <property type="match status" value="1"/>
</dbReference>
<dbReference type="SUPFAM" id="SSF52788">
    <property type="entry name" value="Phosphotyrosine protein phosphatases I"/>
    <property type="match status" value="1"/>
</dbReference>
<accession>A0ABN4ARU3</accession>
<evidence type="ECO:0000256" key="4">
    <source>
        <dbReference type="ARBA" id="ARBA00022912"/>
    </source>
</evidence>
<keyword evidence="3" id="KW-0378">Hydrolase</keyword>
<dbReference type="PANTHER" id="PTHR11717">
    <property type="entry name" value="LOW MOLECULAR WEIGHT PROTEIN TYROSINE PHOSPHATASE"/>
    <property type="match status" value="1"/>
</dbReference>
<keyword evidence="7" id="KW-1185">Reference proteome</keyword>
<dbReference type="RefSeq" id="WP_015029760.1">
    <property type="nucleotide sequence ID" value="NC_018748.1"/>
</dbReference>
<proteinExistence type="inferred from homology"/>